<organism evidence="2 3">
    <name type="scientific">Mortierella isabellina</name>
    <name type="common">Filamentous fungus</name>
    <name type="synonym">Umbelopsis isabellina</name>
    <dbReference type="NCBI Taxonomy" id="91625"/>
    <lineage>
        <taxon>Eukaryota</taxon>
        <taxon>Fungi</taxon>
        <taxon>Fungi incertae sedis</taxon>
        <taxon>Mucoromycota</taxon>
        <taxon>Mucoromycotina</taxon>
        <taxon>Umbelopsidomycetes</taxon>
        <taxon>Umbelopsidales</taxon>
        <taxon>Umbelopsidaceae</taxon>
        <taxon>Umbelopsis</taxon>
    </lineage>
</organism>
<proteinExistence type="predicted"/>
<dbReference type="Proteomes" id="UP000654370">
    <property type="component" value="Unassembled WGS sequence"/>
</dbReference>
<dbReference type="EMBL" id="JAEPQZ010000003">
    <property type="protein sequence ID" value="KAG2183344.1"/>
    <property type="molecule type" value="Genomic_DNA"/>
</dbReference>
<sequence length="206" mass="22796">MEKSGDSVRDLAEVRKLIEGMNALVNSHQQLQQQKGSDSGIPKSTFNQGKNLSYENPDSSIQTDSNANRSGLQTDNANGAKNVAPDNTVTMAPANAVVIEVEHTILNRTLYFSLMRKYQHSEATIEPMINWLRLSFGDASISGMVLQYKGLDGLWKCLLNRDDSLKRILLQTLKGGVILKMRVPRAQDLQSVSILVLIWLLGQTIA</sequence>
<protein>
    <submittedName>
        <fullName evidence="2">Uncharacterized protein</fullName>
    </submittedName>
</protein>
<dbReference type="OrthoDB" id="10407270at2759"/>
<comment type="caution">
    <text evidence="2">The sequence shown here is derived from an EMBL/GenBank/DDBJ whole genome shotgun (WGS) entry which is preliminary data.</text>
</comment>
<reference evidence="2" key="1">
    <citation type="submission" date="2020-12" db="EMBL/GenBank/DDBJ databases">
        <title>Metabolic potential, ecology and presence of endohyphal bacteria is reflected in genomic diversity of Mucoromycotina.</title>
        <authorList>
            <person name="Muszewska A."/>
            <person name="Okrasinska A."/>
            <person name="Steczkiewicz K."/>
            <person name="Drgas O."/>
            <person name="Orlowska M."/>
            <person name="Perlinska-Lenart U."/>
            <person name="Aleksandrzak-Piekarczyk T."/>
            <person name="Szatraj K."/>
            <person name="Zielenkiewicz U."/>
            <person name="Pilsyk S."/>
            <person name="Malc E."/>
            <person name="Mieczkowski P."/>
            <person name="Kruszewska J.S."/>
            <person name="Biernat P."/>
            <person name="Pawlowska J."/>
        </authorList>
    </citation>
    <scope>NUCLEOTIDE SEQUENCE</scope>
    <source>
        <strain evidence="2">WA0000067209</strain>
    </source>
</reference>
<evidence type="ECO:0000256" key="1">
    <source>
        <dbReference type="SAM" id="MobiDB-lite"/>
    </source>
</evidence>
<accession>A0A8H7PZ21</accession>
<dbReference type="AlphaFoldDB" id="A0A8H7PZ21"/>
<evidence type="ECO:0000313" key="2">
    <source>
        <dbReference type="EMBL" id="KAG2183344.1"/>
    </source>
</evidence>
<name>A0A8H7PZ21_MORIS</name>
<gene>
    <name evidence="2" type="ORF">INT43_006349</name>
</gene>
<keyword evidence="3" id="KW-1185">Reference proteome</keyword>
<evidence type="ECO:0000313" key="3">
    <source>
        <dbReference type="Proteomes" id="UP000654370"/>
    </source>
</evidence>
<feature type="region of interest" description="Disordered" evidence="1">
    <location>
        <begin position="28"/>
        <end position="86"/>
    </location>
</feature>